<dbReference type="Gene3D" id="2.60.120.290">
    <property type="entry name" value="Spermadhesin, CUB domain"/>
    <property type="match status" value="2"/>
</dbReference>
<sequence length="985" mass="109263">MWRGKRRWSSTEVLLSVLCLTLLAVLCVFVPVDQCGLGGTESVFSGRLVITRGAVFTEKLRNRSSLQFKSLAFDTEHLISDAYGRGSLNNDFKACEVLEFSNGSVVVNFDLQFRQSVEVKEAEQQLVAGLQSTGGLVVNQNSIQVRVKEDLTTYQPTSSTKLTTTPHLSTTSSSGKCPPYHMACGDGTTCVATMQFCDGVDNCPDGSDENHTLCATKCDGQFLLLGPTGSFHSENFPLPYNNGMICRWVIRVQKGLAIKMNFHSFDTEEEIDTLSLYEGTGQGKNLTYLLSGRSPGTVWLLSDKATVEFSSDDYNNFQGFNATYSAEDISNLSNEERLSCSFEEGLCFWRQEPEDEGDWIRTNTPTFPPFTGPNFDHTFGNQSGYYIVTPGSPGQWEKNFKIRSLRLAHSKEPMCLKFWYHMYGENVHRLRVLVERRSTSLVREASVIVVFQKEGNYGDNWNFGQVTLNSTVVFEAQKKGGMKNDIALDDISLTNGPCGADPPDPTMVPTPTTPPPIPPDCGGPFDLWEPNSTFSSPNYPHSYGNKASCLWTLHAREGWNILLHFLDFDVESTYDMVEVRDGAGPQSELLVVIEYADEVYCDVISTANQITVLFFTDSTGYGRGFRANFTSGLALGMPKPCVTGQYRCQSGECISNVSVCNGQPDCADSSDEADCVDSTSVRHLQLQVQTTRYTTCGQHWNSQLSHFMCRYLACGVRMVSQKMDRSGSTERRREEKGEEESEESRTVRVVGGTDSRKGAWPWMVSLYFRGRHVCGATLIDNEWLVTAAHCVYGKNIHLSNWEAVLGLHSQDSVDVLPSQTRKVDHIIMNKHYNRRTKDADIAMMHLQTNVNFTDNIQPICLPGSGQQFEAGMKCFITGWGAEVEQGTSANVLQQAVLPLVSRSECQKLLPEYNITARMVCAGYSEGGVDSCQGDSGGPLMCEEDGHWVQVGVISFGVGCGRPQHPGVYALVSQFTDWVVQTRRLS</sequence>
<dbReference type="Proteomes" id="UP000694557">
    <property type="component" value="Unassembled WGS sequence"/>
</dbReference>
<protein>
    <submittedName>
        <fullName evidence="19">Transmembrane serine protease 15</fullName>
    </submittedName>
</protein>
<dbReference type="SUPFAM" id="SSF57424">
    <property type="entry name" value="LDL receptor-like module"/>
    <property type="match status" value="2"/>
</dbReference>
<dbReference type="PROSITE" id="PS01180">
    <property type="entry name" value="CUB"/>
    <property type="match status" value="2"/>
</dbReference>
<keyword evidence="10 11" id="KW-1015">Disulfide bond</keyword>
<dbReference type="SMART" id="SM00020">
    <property type="entry name" value="Tryp_SPc"/>
    <property type="match status" value="1"/>
</dbReference>
<evidence type="ECO:0000256" key="7">
    <source>
        <dbReference type="ARBA" id="ARBA00022968"/>
    </source>
</evidence>
<dbReference type="InterPro" id="IPR035914">
    <property type="entry name" value="Sperma_CUB_dom_sf"/>
</dbReference>
<feature type="region of interest" description="Disordered" evidence="13">
    <location>
        <begin position="724"/>
        <end position="746"/>
    </location>
</feature>
<dbReference type="SUPFAM" id="SSF50494">
    <property type="entry name" value="Trypsin-like serine proteases"/>
    <property type="match status" value="1"/>
</dbReference>
<keyword evidence="9" id="KW-0472">Membrane</keyword>
<evidence type="ECO:0000256" key="10">
    <source>
        <dbReference type="ARBA" id="ARBA00023157"/>
    </source>
</evidence>
<evidence type="ECO:0000256" key="9">
    <source>
        <dbReference type="ARBA" id="ARBA00023136"/>
    </source>
</evidence>
<dbReference type="FunFam" id="2.40.10.10:FF:000003">
    <property type="entry name" value="Transmembrane serine protease 3"/>
    <property type="match status" value="1"/>
</dbReference>
<keyword evidence="4" id="KW-0677">Repeat</keyword>
<reference evidence="19" key="2">
    <citation type="submission" date="2025-09" db="UniProtKB">
        <authorList>
            <consortium name="Ensembl"/>
        </authorList>
    </citation>
    <scope>IDENTIFICATION</scope>
</reference>
<evidence type="ECO:0000313" key="19">
    <source>
        <dbReference type="Ensembl" id="ENSOKIP00005110905.1"/>
    </source>
</evidence>
<keyword evidence="8" id="KW-1133">Transmembrane helix</keyword>
<dbReference type="Gene3D" id="2.60.120.200">
    <property type="match status" value="1"/>
</dbReference>
<dbReference type="SUPFAM" id="SSF82671">
    <property type="entry name" value="SEA domain"/>
    <property type="match status" value="1"/>
</dbReference>
<comment type="subcellular location">
    <subcellularLocation>
        <location evidence="1">Membrane</location>
        <topology evidence="1">Single-pass type II membrane protein</topology>
    </subcellularLocation>
</comment>
<dbReference type="PROSITE" id="PS00134">
    <property type="entry name" value="TRYPSIN_HIS"/>
    <property type="match status" value="1"/>
</dbReference>
<feature type="disulfide bond" evidence="11">
    <location>
        <begin position="660"/>
        <end position="675"/>
    </location>
</feature>
<feature type="compositionally biased region" description="Basic and acidic residues" evidence="13">
    <location>
        <begin position="724"/>
        <end position="736"/>
    </location>
</feature>
<dbReference type="InterPro" id="IPR033116">
    <property type="entry name" value="TRYPSIN_SER"/>
</dbReference>
<dbReference type="Pfam" id="PF01390">
    <property type="entry name" value="SEA"/>
    <property type="match status" value="1"/>
</dbReference>
<proteinExistence type="predicted"/>
<organism evidence="19 20">
    <name type="scientific">Oncorhynchus kisutch</name>
    <name type="common">Coho salmon</name>
    <name type="synonym">Salmo kisutch</name>
    <dbReference type="NCBI Taxonomy" id="8019"/>
    <lineage>
        <taxon>Eukaryota</taxon>
        <taxon>Metazoa</taxon>
        <taxon>Chordata</taxon>
        <taxon>Craniata</taxon>
        <taxon>Vertebrata</taxon>
        <taxon>Euteleostomi</taxon>
        <taxon>Actinopterygii</taxon>
        <taxon>Neopterygii</taxon>
        <taxon>Teleostei</taxon>
        <taxon>Protacanthopterygii</taxon>
        <taxon>Salmoniformes</taxon>
        <taxon>Salmonidae</taxon>
        <taxon>Salmoninae</taxon>
        <taxon>Oncorhynchus</taxon>
    </lineage>
</organism>
<dbReference type="SMART" id="SM00200">
    <property type="entry name" value="SEA"/>
    <property type="match status" value="1"/>
</dbReference>
<dbReference type="CDD" id="cd00041">
    <property type="entry name" value="CUB"/>
    <property type="match status" value="2"/>
</dbReference>
<dbReference type="PROSITE" id="PS50068">
    <property type="entry name" value="LDLRA_2"/>
    <property type="match status" value="2"/>
</dbReference>
<evidence type="ECO:0000256" key="1">
    <source>
        <dbReference type="ARBA" id="ARBA00004606"/>
    </source>
</evidence>
<dbReference type="InterPro" id="IPR001314">
    <property type="entry name" value="Peptidase_S1A"/>
</dbReference>
<dbReference type="PANTHER" id="PTHR24252">
    <property type="entry name" value="ACROSIN-RELATED"/>
    <property type="match status" value="1"/>
</dbReference>
<keyword evidence="14" id="KW-0732">Signal</keyword>
<dbReference type="SMART" id="SM00042">
    <property type="entry name" value="CUB"/>
    <property type="match status" value="2"/>
</dbReference>
<dbReference type="PROSITE" id="PS50024">
    <property type="entry name" value="SEA"/>
    <property type="match status" value="1"/>
</dbReference>
<keyword evidence="3" id="KW-0812">Transmembrane</keyword>
<feature type="disulfide bond" evidence="11">
    <location>
        <begin position="648"/>
        <end position="666"/>
    </location>
</feature>
<evidence type="ECO:0000256" key="5">
    <source>
        <dbReference type="ARBA" id="ARBA00022801"/>
    </source>
</evidence>
<dbReference type="InterPro" id="IPR036364">
    <property type="entry name" value="SEA_dom_sf"/>
</dbReference>
<dbReference type="Gene3D" id="3.30.70.960">
    <property type="entry name" value="SEA domain"/>
    <property type="match status" value="1"/>
</dbReference>
<dbReference type="PROSITE" id="PS50060">
    <property type="entry name" value="MAM_2"/>
    <property type="match status" value="1"/>
</dbReference>
<reference evidence="19" key="1">
    <citation type="submission" date="2025-08" db="UniProtKB">
        <authorList>
            <consortium name="Ensembl"/>
        </authorList>
    </citation>
    <scope>IDENTIFICATION</scope>
</reference>
<dbReference type="Gene3D" id="4.10.400.10">
    <property type="entry name" value="Low-density Lipoprotein Receptor"/>
    <property type="match status" value="2"/>
</dbReference>
<dbReference type="GO" id="GO:0016020">
    <property type="term" value="C:membrane"/>
    <property type="evidence" value="ECO:0007669"/>
    <property type="project" value="UniProtKB-SubCell"/>
</dbReference>
<evidence type="ECO:0000256" key="3">
    <source>
        <dbReference type="ARBA" id="ARBA00022692"/>
    </source>
</evidence>
<evidence type="ECO:0000256" key="8">
    <source>
        <dbReference type="ARBA" id="ARBA00022989"/>
    </source>
</evidence>
<dbReference type="Gene3D" id="2.40.10.10">
    <property type="entry name" value="Trypsin-like serine proteases"/>
    <property type="match status" value="2"/>
</dbReference>
<dbReference type="Pfam" id="PF00057">
    <property type="entry name" value="Ldl_recept_a"/>
    <property type="match status" value="2"/>
</dbReference>
<dbReference type="InterPro" id="IPR000859">
    <property type="entry name" value="CUB_dom"/>
</dbReference>
<evidence type="ECO:0000259" key="15">
    <source>
        <dbReference type="PROSITE" id="PS01180"/>
    </source>
</evidence>
<dbReference type="InterPro" id="IPR002172">
    <property type="entry name" value="LDrepeatLR_classA_rpt"/>
</dbReference>
<evidence type="ECO:0000256" key="2">
    <source>
        <dbReference type="ARBA" id="ARBA00022670"/>
    </source>
</evidence>
<dbReference type="InterPro" id="IPR043504">
    <property type="entry name" value="Peptidase_S1_PA_chymotrypsin"/>
</dbReference>
<dbReference type="InterPro" id="IPR013320">
    <property type="entry name" value="ConA-like_dom_sf"/>
</dbReference>
<keyword evidence="20" id="KW-1185">Reference proteome</keyword>
<dbReference type="GeneTree" id="ENSGT00940000164655"/>
<dbReference type="SMART" id="SM00192">
    <property type="entry name" value="LDLa"/>
    <property type="match status" value="2"/>
</dbReference>
<dbReference type="CDD" id="cd00112">
    <property type="entry name" value="LDLa"/>
    <property type="match status" value="2"/>
</dbReference>
<feature type="domain" description="CUB" evidence="15">
    <location>
        <begin position="521"/>
        <end position="632"/>
    </location>
</feature>
<keyword evidence="5 12" id="KW-0378">Hydrolase</keyword>
<dbReference type="CDD" id="cd00190">
    <property type="entry name" value="Tryp_SPc"/>
    <property type="match status" value="1"/>
</dbReference>
<dbReference type="Pfam" id="PF00089">
    <property type="entry name" value="Trypsin"/>
    <property type="match status" value="1"/>
</dbReference>
<evidence type="ECO:0000259" key="18">
    <source>
        <dbReference type="PROSITE" id="PS50240"/>
    </source>
</evidence>
<comment type="caution">
    <text evidence="11">Lacks conserved residue(s) required for the propagation of feature annotation.</text>
</comment>
<dbReference type="CDD" id="cd06263">
    <property type="entry name" value="MAM"/>
    <property type="match status" value="1"/>
</dbReference>
<dbReference type="InterPro" id="IPR009003">
    <property type="entry name" value="Peptidase_S1_PA"/>
</dbReference>
<dbReference type="PROSITE" id="PS00135">
    <property type="entry name" value="TRYPSIN_SER"/>
    <property type="match status" value="1"/>
</dbReference>
<dbReference type="InterPro" id="IPR036055">
    <property type="entry name" value="LDL_receptor-like_sf"/>
</dbReference>
<feature type="disulfide bond" evidence="11">
    <location>
        <begin position="641"/>
        <end position="653"/>
    </location>
</feature>
<dbReference type="InterPro" id="IPR000082">
    <property type="entry name" value="SEA_dom"/>
</dbReference>
<dbReference type="InterPro" id="IPR000998">
    <property type="entry name" value="MAM_dom"/>
</dbReference>
<dbReference type="PROSITE" id="PS50240">
    <property type="entry name" value="TRYPSIN_DOM"/>
    <property type="match status" value="1"/>
</dbReference>
<dbReference type="Pfam" id="PF00629">
    <property type="entry name" value="MAM"/>
    <property type="match status" value="1"/>
</dbReference>
<dbReference type="PROSITE" id="PS01209">
    <property type="entry name" value="LDLRA_1"/>
    <property type="match status" value="2"/>
</dbReference>
<evidence type="ECO:0000256" key="12">
    <source>
        <dbReference type="RuleBase" id="RU363034"/>
    </source>
</evidence>
<dbReference type="GO" id="GO:0004252">
    <property type="term" value="F:serine-type endopeptidase activity"/>
    <property type="evidence" value="ECO:0007669"/>
    <property type="project" value="InterPro"/>
</dbReference>
<evidence type="ECO:0000256" key="14">
    <source>
        <dbReference type="SAM" id="SignalP"/>
    </source>
</evidence>
<dbReference type="AlphaFoldDB" id="A0A8C7L311"/>
<dbReference type="InterPro" id="IPR023415">
    <property type="entry name" value="LDLR_class-A_CS"/>
</dbReference>
<dbReference type="Ensembl" id="ENSOKIT00005118757.1">
    <property type="protein sequence ID" value="ENSOKIP00005110905.1"/>
    <property type="gene ID" value="ENSOKIG00005048247.1"/>
</dbReference>
<evidence type="ECO:0000256" key="11">
    <source>
        <dbReference type="PROSITE-ProRule" id="PRU00124"/>
    </source>
</evidence>
<gene>
    <name evidence="19" type="primary">tmprss15</name>
</gene>
<keyword evidence="6 12" id="KW-0720">Serine protease</keyword>
<dbReference type="SUPFAM" id="SSF49899">
    <property type="entry name" value="Concanavalin A-like lectins/glucanases"/>
    <property type="match status" value="1"/>
</dbReference>
<feature type="domain" description="Peptidase S1" evidence="18">
    <location>
        <begin position="749"/>
        <end position="983"/>
    </location>
</feature>
<dbReference type="Pfam" id="PF00431">
    <property type="entry name" value="CUB"/>
    <property type="match status" value="2"/>
</dbReference>
<evidence type="ECO:0000256" key="6">
    <source>
        <dbReference type="ARBA" id="ARBA00022825"/>
    </source>
</evidence>
<dbReference type="GO" id="GO:0006508">
    <property type="term" value="P:proteolysis"/>
    <property type="evidence" value="ECO:0007669"/>
    <property type="project" value="UniProtKB-KW"/>
</dbReference>
<evidence type="ECO:0000259" key="17">
    <source>
        <dbReference type="PROSITE" id="PS50060"/>
    </source>
</evidence>
<evidence type="ECO:0000256" key="4">
    <source>
        <dbReference type="ARBA" id="ARBA00022737"/>
    </source>
</evidence>
<dbReference type="SMART" id="SM00137">
    <property type="entry name" value="MAM"/>
    <property type="match status" value="1"/>
</dbReference>
<feature type="signal peptide" evidence="14">
    <location>
        <begin position="1"/>
        <end position="27"/>
    </location>
</feature>
<feature type="chain" id="PRO_5034275098" evidence="14">
    <location>
        <begin position="28"/>
        <end position="985"/>
    </location>
</feature>
<feature type="domain" description="SEA" evidence="16">
    <location>
        <begin position="40"/>
        <end position="150"/>
    </location>
</feature>
<keyword evidence="7" id="KW-0735">Signal-anchor</keyword>
<keyword evidence="2 12" id="KW-0645">Protease</keyword>
<dbReference type="PRINTS" id="PR00722">
    <property type="entry name" value="CHYMOTRYPSIN"/>
</dbReference>
<evidence type="ECO:0000256" key="13">
    <source>
        <dbReference type="SAM" id="MobiDB-lite"/>
    </source>
</evidence>
<dbReference type="InterPro" id="IPR018114">
    <property type="entry name" value="TRYPSIN_HIS"/>
</dbReference>
<feature type="domain" description="CUB" evidence="15">
    <location>
        <begin position="218"/>
        <end position="327"/>
    </location>
</feature>
<name>A0A8C7L311_ONCKI</name>
<dbReference type="SUPFAM" id="SSF49854">
    <property type="entry name" value="Spermadhesin, CUB domain"/>
    <property type="match status" value="2"/>
</dbReference>
<dbReference type="PANTHER" id="PTHR24252:SF16">
    <property type="entry name" value="TRANSMEMBRANE SERINE PROTEASE 15"/>
    <property type="match status" value="1"/>
</dbReference>
<dbReference type="InterPro" id="IPR001254">
    <property type="entry name" value="Trypsin_dom"/>
</dbReference>
<dbReference type="FunFam" id="2.60.120.200:FF:000128">
    <property type="entry name" value="enteropeptidase isoform X2"/>
    <property type="match status" value="1"/>
</dbReference>
<evidence type="ECO:0000259" key="16">
    <source>
        <dbReference type="PROSITE" id="PS50024"/>
    </source>
</evidence>
<evidence type="ECO:0000313" key="20">
    <source>
        <dbReference type="Proteomes" id="UP000694557"/>
    </source>
</evidence>
<feature type="domain" description="MAM" evidence="17">
    <location>
        <begin position="338"/>
        <end position="500"/>
    </location>
</feature>
<accession>A0A8C7L311</accession>